<dbReference type="EMBL" id="CP089984">
    <property type="protein sequence ID" value="WXB15524.1"/>
    <property type="molecule type" value="Genomic_DNA"/>
</dbReference>
<evidence type="ECO:0000256" key="5">
    <source>
        <dbReference type="RuleBase" id="RU003792"/>
    </source>
</evidence>
<evidence type="ECO:0000256" key="1">
    <source>
        <dbReference type="ARBA" id="ARBA00009375"/>
    </source>
</evidence>
<dbReference type="Pfam" id="PF01416">
    <property type="entry name" value="PseudoU_synth_1"/>
    <property type="match status" value="2"/>
</dbReference>
<dbReference type="HAMAP" id="MF_00171">
    <property type="entry name" value="TruA"/>
    <property type="match status" value="1"/>
</dbReference>
<dbReference type="PANTHER" id="PTHR11142">
    <property type="entry name" value="PSEUDOURIDYLATE SYNTHASE"/>
    <property type="match status" value="1"/>
</dbReference>
<evidence type="ECO:0000259" key="6">
    <source>
        <dbReference type="Pfam" id="PF01416"/>
    </source>
</evidence>
<accession>A0ABZ2M107</accession>
<dbReference type="NCBIfam" id="TIGR00071">
    <property type="entry name" value="hisT_truA"/>
    <property type="match status" value="1"/>
</dbReference>
<feature type="active site" description="Nucleophile" evidence="4">
    <location>
        <position position="57"/>
    </location>
</feature>
<keyword evidence="8" id="KW-1185">Reference proteome</keyword>
<evidence type="ECO:0000313" key="8">
    <source>
        <dbReference type="Proteomes" id="UP001370348"/>
    </source>
</evidence>
<dbReference type="InterPro" id="IPR020095">
    <property type="entry name" value="PsdUridine_synth_TruA_C"/>
</dbReference>
<keyword evidence="2 4" id="KW-0819">tRNA processing</keyword>
<evidence type="ECO:0000313" key="7">
    <source>
        <dbReference type="EMBL" id="WXB15524.1"/>
    </source>
</evidence>
<feature type="domain" description="Pseudouridine synthase I TruA alpha/beta" evidence="6">
    <location>
        <begin position="13"/>
        <end position="102"/>
    </location>
</feature>
<dbReference type="Gene3D" id="3.30.70.660">
    <property type="entry name" value="Pseudouridine synthase I, catalytic domain, C-terminal subdomain"/>
    <property type="match status" value="1"/>
</dbReference>
<dbReference type="InterPro" id="IPR020097">
    <property type="entry name" value="PsdUridine_synth_TruA_a/b_dom"/>
</dbReference>
<feature type="domain" description="Pseudouridine synthase I TruA alpha/beta" evidence="6">
    <location>
        <begin position="152"/>
        <end position="251"/>
    </location>
</feature>
<name>A0ABZ2M107_9BACT</name>
<dbReference type="InterPro" id="IPR020103">
    <property type="entry name" value="PsdUridine_synth_cat_dom_sf"/>
</dbReference>
<evidence type="ECO:0000256" key="4">
    <source>
        <dbReference type="HAMAP-Rule" id="MF_00171"/>
    </source>
</evidence>
<keyword evidence="3 4" id="KW-0413">Isomerase</keyword>
<dbReference type="SUPFAM" id="SSF55120">
    <property type="entry name" value="Pseudouridine synthase"/>
    <property type="match status" value="1"/>
</dbReference>
<dbReference type="PANTHER" id="PTHR11142:SF0">
    <property type="entry name" value="TRNA PSEUDOURIDINE SYNTHASE-LIKE 1"/>
    <property type="match status" value="1"/>
</dbReference>
<gene>
    <name evidence="4 7" type="primary">truA</name>
    <name evidence="7" type="ORF">LZC94_47850</name>
</gene>
<comment type="catalytic activity">
    <reaction evidence="4 5">
        <text>uridine(38/39/40) in tRNA = pseudouridine(38/39/40) in tRNA</text>
        <dbReference type="Rhea" id="RHEA:22376"/>
        <dbReference type="Rhea" id="RHEA-COMP:10085"/>
        <dbReference type="Rhea" id="RHEA-COMP:10087"/>
        <dbReference type="ChEBI" id="CHEBI:65314"/>
        <dbReference type="ChEBI" id="CHEBI:65315"/>
        <dbReference type="EC" id="5.4.99.12"/>
    </reaction>
</comment>
<dbReference type="InterPro" id="IPR001406">
    <property type="entry name" value="PsdUridine_synth_TruA"/>
</dbReference>
<organism evidence="7 8">
    <name type="scientific">Pendulispora albinea</name>
    <dbReference type="NCBI Taxonomy" id="2741071"/>
    <lineage>
        <taxon>Bacteria</taxon>
        <taxon>Pseudomonadati</taxon>
        <taxon>Myxococcota</taxon>
        <taxon>Myxococcia</taxon>
        <taxon>Myxococcales</taxon>
        <taxon>Sorangiineae</taxon>
        <taxon>Pendulisporaceae</taxon>
        <taxon>Pendulispora</taxon>
    </lineage>
</organism>
<dbReference type="PIRSF" id="PIRSF001430">
    <property type="entry name" value="tRNA_psdUrid_synth"/>
    <property type="match status" value="1"/>
</dbReference>
<comment type="subunit">
    <text evidence="4">Homodimer.</text>
</comment>
<reference evidence="7 8" key="1">
    <citation type="submission" date="2021-12" db="EMBL/GenBank/DDBJ databases">
        <title>Discovery of the Pendulisporaceae a myxobacterial family with distinct sporulation behavior and unique specialized metabolism.</title>
        <authorList>
            <person name="Garcia R."/>
            <person name="Popoff A."/>
            <person name="Bader C.D."/>
            <person name="Loehr J."/>
            <person name="Walesch S."/>
            <person name="Walt C."/>
            <person name="Boldt J."/>
            <person name="Bunk B."/>
            <person name="Haeckl F.J.F.P.J."/>
            <person name="Gunesch A.P."/>
            <person name="Birkelbach J."/>
            <person name="Nuebel U."/>
            <person name="Pietschmann T."/>
            <person name="Bach T."/>
            <person name="Mueller R."/>
        </authorList>
    </citation>
    <scope>NUCLEOTIDE SEQUENCE [LARGE SCALE GENOMIC DNA]</scope>
    <source>
        <strain evidence="7 8">MSr11954</strain>
    </source>
</reference>
<comment type="function">
    <text evidence="4">Formation of pseudouridine at positions 38, 39 and 40 in the anticodon stem and loop of transfer RNAs.</text>
</comment>
<dbReference type="GO" id="GO:0160147">
    <property type="term" value="F:tRNA pseudouridine(38-40) synthase activity"/>
    <property type="evidence" value="ECO:0007669"/>
    <property type="project" value="UniProtKB-EC"/>
</dbReference>
<dbReference type="RefSeq" id="WP_394825154.1">
    <property type="nucleotide sequence ID" value="NZ_CP089984.1"/>
</dbReference>
<evidence type="ECO:0000256" key="2">
    <source>
        <dbReference type="ARBA" id="ARBA00022694"/>
    </source>
</evidence>
<dbReference type="CDD" id="cd02570">
    <property type="entry name" value="PseudoU_synth_EcTruA"/>
    <property type="match status" value="1"/>
</dbReference>
<sequence>MSEIEPRGVLLQVAYDGTNFRGWATQKGERTVEETLKGAISAVDARASAPRGTSRTDAGVHAEAQMVAFDAKLPLPPRGWVLAINQHLPDDVCVRAARLVPTGYAPRFSAKLKRYRYRLLLDRIRDPLVMHRAWRIGFELDIEKMRREAAVIVGTHDFAAFRSASDERKETVRTVSRAILEPTDDIHARGRILSIVVEGNAFMHNMVRILVGTLVDIARGRLPEGSMARALEGRERRLAGATAPGHGLTLEATELLLPEEGVSEPWPQ</sequence>
<proteinExistence type="inferred from homology"/>
<evidence type="ECO:0000256" key="3">
    <source>
        <dbReference type="ARBA" id="ARBA00023235"/>
    </source>
</evidence>
<feature type="binding site" evidence="4">
    <location>
        <position position="115"/>
    </location>
    <ligand>
        <name>substrate</name>
    </ligand>
</feature>
<protein>
    <recommendedName>
        <fullName evidence="4">tRNA pseudouridine synthase A</fullName>
        <ecNumber evidence="4">5.4.99.12</ecNumber>
    </recommendedName>
    <alternativeName>
        <fullName evidence="4">tRNA pseudouridine(38-40) synthase</fullName>
    </alternativeName>
    <alternativeName>
        <fullName evidence="4">tRNA pseudouridylate synthase I</fullName>
    </alternativeName>
    <alternativeName>
        <fullName evidence="4">tRNA-uridine isomerase I</fullName>
    </alternativeName>
</protein>
<comment type="similarity">
    <text evidence="1 4 5">Belongs to the tRNA pseudouridine synthase TruA family.</text>
</comment>
<dbReference type="Proteomes" id="UP001370348">
    <property type="component" value="Chromosome"/>
</dbReference>
<dbReference type="InterPro" id="IPR020094">
    <property type="entry name" value="TruA/RsuA/RluB/E/F_N"/>
</dbReference>
<dbReference type="EC" id="5.4.99.12" evidence="4"/>
<comment type="caution">
    <text evidence="4">Lacks conserved residue(s) required for the propagation of feature annotation.</text>
</comment>
<dbReference type="Gene3D" id="3.30.70.580">
    <property type="entry name" value="Pseudouridine synthase I, catalytic domain, N-terminal subdomain"/>
    <property type="match status" value="1"/>
</dbReference>